<dbReference type="EMBL" id="JADEYC010000002">
    <property type="protein sequence ID" value="MBE9373057.1"/>
    <property type="molecule type" value="Genomic_DNA"/>
</dbReference>
<dbReference type="Pfam" id="PF11292">
    <property type="entry name" value="DUF3093"/>
    <property type="match status" value="1"/>
</dbReference>
<evidence type="ECO:0000256" key="2">
    <source>
        <dbReference type="SAM" id="Phobius"/>
    </source>
</evidence>
<feature type="region of interest" description="Disordered" evidence="1">
    <location>
        <begin position="1"/>
        <end position="21"/>
    </location>
</feature>
<organism evidence="3 4">
    <name type="scientific">Saccharopolyspora montiporae</name>
    <dbReference type="NCBI Taxonomy" id="2781240"/>
    <lineage>
        <taxon>Bacteria</taxon>
        <taxon>Bacillati</taxon>
        <taxon>Actinomycetota</taxon>
        <taxon>Actinomycetes</taxon>
        <taxon>Pseudonocardiales</taxon>
        <taxon>Pseudonocardiaceae</taxon>
        <taxon>Saccharopolyspora</taxon>
    </lineage>
</organism>
<name>A0A929FYU0_9PSEU</name>
<feature type="transmembrane region" description="Helical" evidence="2">
    <location>
        <begin position="61"/>
        <end position="78"/>
    </location>
</feature>
<evidence type="ECO:0000256" key="1">
    <source>
        <dbReference type="SAM" id="MobiDB-lite"/>
    </source>
</evidence>
<keyword evidence="2" id="KW-1133">Transmembrane helix</keyword>
<gene>
    <name evidence="3" type="ORF">IQ251_01215</name>
</gene>
<keyword evidence="2" id="KW-0812">Transmembrane</keyword>
<comment type="caution">
    <text evidence="3">The sequence shown here is derived from an EMBL/GenBank/DDBJ whole genome shotgun (WGS) entry which is preliminary data.</text>
</comment>
<feature type="transmembrane region" description="Helical" evidence="2">
    <location>
        <begin position="34"/>
        <end position="55"/>
    </location>
</feature>
<dbReference type="RefSeq" id="WP_193926505.1">
    <property type="nucleotide sequence ID" value="NZ_JADEYC010000002.1"/>
</dbReference>
<evidence type="ECO:0000313" key="4">
    <source>
        <dbReference type="Proteomes" id="UP000598360"/>
    </source>
</evidence>
<accession>A0A929FYU0</accession>
<keyword evidence="4" id="KW-1185">Reference proteome</keyword>
<sequence length="168" mass="18695">MSESAEAASRPRDTPGQANSVEHPAFRERLYSSWWTWPLPLIAAVLLAAEVHMGYPGVRAWLPYVLLVPVAIAVPISLGRTKVEVADGEFRAGDAHVPLRFIADAEVVTAAEKRRALGPDLDPAAFVRHRPWISTGVRVWLDDENDPTPYWVISTRRPEQLAEILRQG</sequence>
<dbReference type="InterPro" id="IPR021443">
    <property type="entry name" value="DUF3093"/>
</dbReference>
<dbReference type="AlphaFoldDB" id="A0A929FYU0"/>
<reference evidence="3" key="1">
    <citation type="submission" date="2020-10" db="EMBL/GenBank/DDBJ databases">
        <title>Diversity and distribution of actinomycetes associated with coral in the coast of Hainan.</title>
        <authorList>
            <person name="Li F."/>
        </authorList>
    </citation>
    <scope>NUCLEOTIDE SEQUENCE</scope>
    <source>
        <strain evidence="3">HNM0983</strain>
    </source>
</reference>
<dbReference type="Proteomes" id="UP000598360">
    <property type="component" value="Unassembled WGS sequence"/>
</dbReference>
<keyword evidence="2" id="KW-0472">Membrane</keyword>
<evidence type="ECO:0000313" key="3">
    <source>
        <dbReference type="EMBL" id="MBE9373057.1"/>
    </source>
</evidence>
<proteinExistence type="predicted"/>
<protein>
    <submittedName>
        <fullName evidence="3">DUF3093 domain-containing protein</fullName>
    </submittedName>
</protein>